<keyword evidence="3" id="KW-1185">Reference proteome</keyword>
<sequence length="185" mass="21476">MINFISRAPFVVLGAIGLVTLSSSFIDLHQSIVDWVTIYQTISHALWDFLLGWVPKFTGWELTKWAKDYMTAGVIVSSAAYRTFSKFGKDMLILMCVLAFVCWPMFIYVLVWEFWFKRDTDGYNPFLREIPDLVMNVSEEDMSYDFYYTHYKGQVKSLGLLFFETFIYAALTIAVSYGLMFSSTH</sequence>
<gene>
    <name evidence="2" type="ORF">ACFQS8_07635</name>
</gene>
<protein>
    <submittedName>
        <fullName evidence="2">Uncharacterized protein</fullName>
    </submittedName>
</protein>
<name>A0ABW2IKR3_9PROT</name>
<keyword evidence="1" id="KW-0812">Transmembrane</keyword>
<feature type="transmembrane region" description="Helical" evidence="1">
    <location>
        <begin position="91"/>
        <end position="111"/>
    </location>
</feature>
<evidence type="ECO:0000313" key="3">
    <source>
        <dbReference type="Proteomes" id="UP001596492"/>
    </source>
</evidence>
<evidence type="ECO:0000313" key="2">
    <source>
        <dbReference type="EMBL" id="MFC7291481.1"/>
    </source>
</evidence>
<dbReference type="Proteomes" id="UP001596492">
    <property type="component" value="Unassembled WGS sequence"/>
</dbReference>
<organism evidence="2 3">
    <name type="scientific">Hirschia litorea</name>
    <dbReference type="NCBI Taxonomy" id="1199156"/>
    <lineage>
        <taxon>Bacteria</taxon>
        <taxon>Pseudomonadati</taxon>
        <taxon>Pseudomonadota</taxon>
        <taxon>Alphaproteobacteria</taxon>
        <taxon>Hyphomonadales</taxon>
        <taxon>Hyphomonadaceae</taxon>
        <taxon>Hirschia</taxon>
    </lineage>
</organism>
<dbReference type="RefSeq" id="WP_382166711.1">
    <property type="nucleotide sequence ID" value="NZ_JBHTBR010000004.1"/>
</dbReference>
<reference evidence="3" key="1">
    <citation type="journal article" date="2019" name="Int. J. Syst. Evol. Microbiol.">
        <title>The Global Catalogue of Microorganisms (GCM) 10K type strain sequencing project: providing services to taxonomists for standard genome sequencing and annotation.</title>
        <authorList>
            <consortium name="The Broad Institute Genomics Platform"/>
            <consortium name="The Broad Institute Genome Sequencing Center for Infectious Disease"/>
            <person name="Wu L."/>
            <person name="Ma J."/>
        </authorList>
    </citation>
    <scope>NUCLEOTIDE SEQUENCE [LARGE SCALE GENOMIC DNA]</scope>
    <source>
        <strain evidence="3">CCUG 51308</strain>
    </source>
</reference>
<feature type="transmembrane region" description="Helical" evidence="1">
    <location>
        <begin position="158"/>
        <end position="180"/>
    </location>
</feature>
<dbReference type="EMBL" id="JBHTBR010000004">
    <property type="protein sequence ID" value="MFC7291481.1"/>
    <property type="molecule type" value="Genomic_DNA"/>
</dbReference>
<keyword evidence="1" id="KW-0472">Membrane</keyword>
<evidence type="ECO:0000256" key="1">
    <source>
        <dbReference type="SAM" id="Phobius"/>
    </source>
</evidence>
<accession>A0ABW2IKR3</accession>
<keyword evidence="1" id="KW-1133">Transmembrane helix</keyword>
<comment type="caution">
    <text evidence="2">The sequence shown here is derived from an EMBL/GenBank/DDBJ whole genome shotgun (WGS) entry which is preliminary data.</text>
</comment>
<proteinExistence type="predicted"/>